<dbReference type="EMBL" id="BART01031620">
    <property type="protein sequence ID" value="GAH16174.1"/>
    <property type="molecule type" value="Genomic_DNA"/>
</dbReference>
<feature type="non-terminal residue" evidence="1">
    <location>
        <position position="1"/>
    </location>
</feature>
<reference evidence="1" key="1">
    <citation type="journal article" date="2014" name="Front. Microbiol.">
        <title>High frequency of phylogenetically diverse reductive dehalogenase-homologous genes in deep subseafloor sedimentary metagenomes.</title>
        <authorList>
            <person name="Kawai M."/>
            <person name="Futagami T."/>
            <person name="Toyoda A."/>
            <person name="Takaki Y."/>
            <person name="Nishi S."/>
            <person name="Hori S."/>
            <person name="Arai W."/>
            <person name="Tsubouchi T."/>
            <person name="Morono Y."/>
            <person name="Uchiyama I."/>
            <person name="Ito T."/>
            <person name="Fujiyama A."/>
            <person name="Inagaki F."/>
            <person name="Takami H."/>
        </authorList>
    </citation>
    <scope>NUCLEOTIDE SEQUENCE</scope>
    <source>
        <strain evidence="1">Expedition CK06-06</strain>
    </source>
</reference>
<organism evidence="1">
    <name type="scientific">marine sediment metagenome</name>
    <dbReference type="NCBI Taxonomy" id="412755"/>
    <lineage>
        <taxon>unclassified sequences</taxon>
        <taxon>metagenomes</taxon>
        <taxon>ecological metagenomes</taxon>
    </lineage>
</organism>
<accession>X1EGA4</accession>
<name>X1EGA4_9ZZZZ</name>
<gene>
    <name evidence="1" type="ORF">S01H4_54884</name>
</gene>
<protein>
    <submittedName>
        <fullName evidence="1">Uncharacterized protein</fullName>
    </submittedName>
</protein>
<dbReference type="AlphaFoldDB" id="X1EGA4"/>
<comment type="caution">
    <text evidence="1">The sequence shown here is derived from an EMBL/GenBank/DDBJ whole genome shotgun (WGS) entry which is preliminary data.</text>
</comment>
<sequence length="82" mass="9703">LSRNKPGMIWFFWWSRPGFLIWRDALWMELSAHMVAIARQRPLEPEDVSNLCKMLKGLTLEPDSLAKLGLDYEWLELPDDEE</sequence>
<proteinExistence type="predicted"/>
<evidence type="ECO:0000313" key="1">
    <source>
        <dbReference type="EMBL" id="GAH16174.1"/>
    </source>
</evidence>